<dbReference type="Pfam" id="PF00528">
    <property type="entry name" value="BPD_transp_1"/>
    <property type="match status" value="1"/>
</dbReference>
<proteinExistence type="inferred from homology"/>
<sequence>MNFVKTYFHNKRESYRQEGYARKHDVLYKRKGSEKVLFTIMGVIFLVFALSFIFPFLWVLINAFKDPTEYINNMTGLPEAWTFQNFIDAINFRDASVNYFNIFEMLGMSCIIAGAGTIVTVFTSSCAAYVLAKYKFPGRGLIWTVVIFSLIVPTVGSLPSQIELMQNMGLDGTIIGCIFIYSGGFGSNFLLLYSFFKSLSWTYVEAARIDGASDFRIFFQIIIPMAKGPMIAIAIIQLIGLWNDYLTPSIYLPDQPTIAVGLKNMTDKMQTEGNYTMLFATIILTLLPIIIVFMLFSKTIMENTSVGGLKG</sequence>
<feature type="transmembrane region" description="Helical" evidence="7">
    <location>
        <begin position="141"/>
        <end position="160"/>
    </location>
</feature>
<reference evidence="9" key="2">
    <citation type="journal article" date="2021" name="PeerJ">
        <title>Extensive microbial diversity within the chicken gut microbiome revealed by metagenomics and culture.</title>
        <authorList>
            <person name="Gilroy R."/>
            <person name="Ravi A."/>
            <person name="Getino M."/>
            <person name="Pursley I."/>
            <person name="Horton D.L."/>
            <person name="Alikhan N.F."/>
            <person name="Baker D."/>
            <person name="Gharbi K."/>
            <person name="Hall N."/>
            <person name="Watson M."/>
            <person name="Adriaenssens E.M."/>
            <person name="Foster-Nyarko E."/>
            <person name="Jarju S."/>
            <person name="Secka A."/>
            <person name="Antonio M."/>
            <person name="Oren A."/>
            <person name="Chaudhuri R.R."/>
            <person name="La Ragione R."/>
            <person name="Hildebrand F."/>
            <person name="Pallen M.J."/>
        </authorList>
    </citation>
    <scope>NUCLEOTIDE SEQUENCE</scope>
    <source>
        <strain evidence="9">11159</strain>
    </source>
</reference>
<evidence type="ECO:0000259" key="8">
    <source>
        <dbReference type="PROSITE" id="PS50928"/>
    </source>
</evidence>
<protein>
    <submittedName>
        <fullName evidence="9">Carbohydrate ABC transporter permease</fullName>
    </submittedName>
</protein>
<feature type="transmembrane region" description="Helical" evidence="7">
    <location>
        <begin position="172"/>
        <end position="196"/>
    </location>
</feature>
<keyword evidence="2 7" id="KW-0813">Transport</keyword>
<evidence type="ECO:0000256" key="7">
    <source>
        <dbReference type="RuleBase" id="RU363032"/>
    </source>
</evidence>
<evidence type="ECO:0000256" key="1">
    <source>
        <dbReference type="ARBA" id="ARBA00004651"/>
    </source>
</evidence>
<evidence type="ECO:0000256" key="2">
    <source>
        <dbReference type="ARBA" id="ARBA00022448"/>
    </source>
</evidence>
<comment type="caution">
    <text evidence="9">The sequence shown here is derived from an EMBL/GenBank/DDBJ whole genome shotgun (WGS) entry which is preliminary data.</text>
</comment>
<dbReference type="Proteomes" id="UP000823613">
    <property type="component" value="Unassembled WGS sequence"/>
</dbReference>
<keyword evidence="3" id="KW-1003">Cell membrane</keyword>
<accession>A0A9D9GWP3</accession>
<evidence type="ECO:0000313" key="9">
    <source>
        <dbReference type="EMBL" id="MBO8427549.1"/>
    </source>
</evidence>
<evidence type="ECO:0000256" key="3">
    <source>
        <dbReference type="ARBA" id="ARBA00022475"/>
    </source>
</evidence>
<dbReference type="Gene3D" id="1.10.3720.10">
    <property type="entry name" value="MetI-like"/>
    <property type="match status" value="1"/>
</dbReference>
<evidence type="ECO:0000256" key="6">
    <source>
        <dbReference type="ARBA" id="ARBA00023136"/>
    </source>
</evidence>
<keyword evidence="5 7" id="KW-1133">Transmembrane helix</keyword>
<dbReference type="PANTHER" id="PTHR43744:SF8">
    <property type="entry name" value="SN-GLYCEROL-3-PHOSPHATE TRANSPORT SYSTEM PERMEASE PROTEIN UGPE"/>
    <property type="match status" value="1"/>
</dbReference>
<dbReference type="GO" id="GO:0055085">
    <property type="term" value="P:transmembrane transport"/>
    <property type="evidence" value="ECO:0007669"/>
    <property type="project" value="InterPro"/>
</dbReference>
<feature type="domain" description="ABC transmembrane type-1" evidence="8">
    <location>
        <begin position="106"/>
        <end position="296"/>
    </location>
</feature>
<dbReference type="InterPro" id="IPR000515">
    <property type="entry name" value="MetI-like"/>
</dbReference>
<dbReference type="CDD" id="cd06261">
    <property type="entry name" value="TM_PBP2"/>
    <property type="match status" value="1"/>
</dbReference>
<comment type="similarity">
    <text evidence="7">Belongs to the binding-protein-dependent transport system permease family.</text>
</comment>
<evidence type="ECO:0000313" key="10">
    <source>
        <dbReference type="Proteomes" id="UP000823613"/>
    </source>
</evidence>
<organism evidence="9 10">
    <name type="scientific">Candidatus Onthovivens merdipullorum</name>
    <dbReference type="NCBI Taxonomy" id="2840889"/>
    <lineage>
        <taxon>Bacteria</taxon>
        <taxon>Bacillati</taxon>
        <taxon>Bacillota</taxon>
        <taxon>Bacilli</taxon>
        <taxon>Bacillales</taxon>
        <taxon>Candidatus Onthovivens</taxon>
    </lineage>
</organism>
<dbReference type="SUPFAM" id="SSF161098">
    <property type="entry name" value="MetI-like"/>
    <property type="match status" value="1"/>
</dbReference>
<feature type="transmembrane region" description="Helical" evidence="7">
    <location>
        <begin position="217"/>
        <end position="242"/>
    </location>
</feature>
<dbReference type="EMBL" id="JADIMY010000068">
    <property type="protein sequence ID" value="MBO8427549.1"/>
    <property type="molecule type" value="Genomic_DNA"/>
</dbReference>
<feature type="transmembrane region" description="Helical" evidence="7">
    <location>
        <begin position="36"/>
        <end position="61"/>
    </location>
</feature>
<keyword evidence="6 7" id="KW-0472">Membrane</keyword>
<reference evidence="9" key="1">
    <citation type="submission" date="2020-10" db="EMBL/GenBank/DDBJ databases">
        <authorList>
            <person name="Gilroy R."/>
        </authorList>
    </citation>
    <scope>NUCLEOTIDE SEQUENCE</scope>
    <source>
        <strain evidence="9">11159</strain>
    </source>
</reference>
<evidence type="ECO:0000256" key="5">
    <source>
        <dbReference type="ARBA" id="ARBA00022989"/>
    </source>
</evidence>
<feature type="transmembrane region" description="Helical" evidence="7">
    <location>
        <begin position="106"/>
        <end position="132"/>
    </location>
</feature>
<gene>
    <name evidence="9" type="ORF">IAC58_03240</name>
</gene>
<keyword evidence="4 7" id="KW-0812">Transmembrane</keyword>
<dbReference type="PANTHER" id="PTHR43744">
    <property type="entry name" value="ABC TRANSPORTER PERMEASE PROTEIN MG189-RELATED-RELATED"/>
    <property type="match status" value="1"/>
</dbReference>
<name>A0A9D9GWP3_9BACL</name>
<dbReference type="InterPro" id="IPR035906">
    <property type="entry name" value="MetI-like_sf"/>
</dbReference>
<dbReference type="GO" id="GO:0005886">
    <property type="term" value="C:plasma membrane"/>
    <property type="evidence" value="ECO:0007669"/>
    <property type="project" value="UniProtKB-SubCell"/>
</dbReference>
<comment type="subcellular location">
    <subcellularLocation>
        <location evidence="1 7">Cell membrane</location>
        <topology evidence="1 7">Multi-pass membrane protein</topology>
    </subcellularLocation>
</comment>
<feature type="transmembrane region" description="Helical" evidence="7">
    <location>
        <begin position="275"/>
        <end position="296"/>
    </location>
</feature>
<dbReference type="PROSITE" id="PS50928">
    <property type="entry name" value="ABC_TM1"/>
    <property type="match status" value="1"/>
</dbReference>
<dbReference type="AlphaFoldDB" id="A0A9D9GWP3"/>
<evidence type="ECO:0000256" key="4">
    <source>
        <dbReference type="ARBA" id="ARBA00022692"/>
    </source>
</evidence>